<keyword evidence="7" id="KW-0998">Cell outer membrane</keyword>
<accession>I8TAI4</accession>
<reference evidence="9 10" key="1">
    <citation type="journal article" date="2012" name="J. Bacteriol.">
        <title>Genome Sequence of n-Alkane-Degrading Hydrocarboniphaga effusa Strain AP103T (ATCC BAA-332T).</title>
        <authorList>
            <person name="Chang H.K."/>
            <person name="Zylstra G.J."/>
            <person name="Chae J.C."/>
        </authorList>
    </citation>
    <scope>NUCLEOTIDE SEQUENCE [LARGE SCALE GENOMIC DNA]</scope>
    <source>
        <strain evidence="9 10">AP103</strain>
    </source>
</reference>
<dbReference type="PANTHER" id="PTHR30026">
    <property type="entry name" value="OUTER MEMBRANE PROTEIN TOLC"/>
    <property type="match status" value="1"/>
</dbReference>
<evidence type="ECO:0000313" key="10">
    <source>
        <dbReference type="Proteomes" id="UP000003704"/>
    </source>
</evidence>
<dbReference type="Pfam" id="PF02321">
    <property type="entry name" value="OEP"/>
    <property type="match status" value="2"/>
</dbReference>
<sequence>MTFRLPLLCLPFALCVLPPAAQAGDLLRFFEMAQRNDAQYNASLHARDVALEAEPAARALLLPQVQATYSQTFNDSDTTVRFEDPTTGIPVELARHNGGTDKNLGVSLTQPLFDLESWRRLQQAGEQTALAELNFRASRQALLLRTADVYFQLLSANDALALASAEKDALASQLELAQQNLELGQSSIIDVQDVQARYDLSLASELEAEQQVTAATAGLDAITREPLRKPIEPGVQVVSLEDTPAPAPRRLARLPDGTALPKAAPAVLQAWIDLVPSSLDVTAALLNYNIASRGVDVAQARYFPRLDATLSYQDFKTKSGSFPTDADGTAIRVGVTVPLFAGGATRSGVRSAVALRDERMAEYDAALREAERATRVAYQAVLSGTARSLAFQRAVTSSLSALDASQTGLEIGTRSAIDVLNAQQQRYQAQRNFTRSRYDYLVALLRLKASVGQLDPEDLAEVDALLTTR</sequence>
<dbReference type="GO" id="GO:0015288">
    <property type="term" value="F:porin activity"/>
    <property type="evidence" value="ECO:0007669"/>
    <property type="project" value="TreeGrafter"/>
</dbReference>
<feature type="chain" id="PRO_5003714142" evidence="8">
    <location>
        <begin position="24"/>
        <end position="469"/>
    </location>
</feature>
<dbReference type="NCBIfam" id="TIGR01844">
    <property type="entry name" value="type_I_sec_TolC"/>
    <property type="match status" value="1"/>
</dbReference>
<evidence type="ECO:0000256" key="6">
    <source>
        <dbReference type="ARBA" id="ARBA00023136"/>
    </source>
</evidence>
<dbReference type="GO" id="GO:1990281">
    <property type="term" value="C:efflux pump complex"/>
    <property type="evidence" value="ECO:0007669"/>
    <property type="project" value="TreeGrafter"/>
</dbReference>
<evidence type="ECO:0000256" key="1">
    <source>
        <dbReference type="ARBA" id="ARBA00004442"/>
    </source>
</evidence>
<dbReference type="EMBL" id="AKGD01000001">
    <property type="protein sequence ID" value="EIT70725.1"/>
    <property type="molecule type" value="Genomic_DNA"/>
</dbReference>
<keyword evidence="10" id="KW-1185">Reference proteome</keyword>
<evidence type="ECO:0000256" key="2">
    <source>
        <dbReference type="ARBA" id="ARBA00007613"/>
    </source>
</evidence>
<name>I8TAI4_9GAMM</name>
<dbReference type="AlphaFoldDB" id="I8TAI4"/>
<keyword evidence="4" id="KW-1134">Transmembrane beta strand</keyword>
<proteinExistence type="inferred from homology"/>
<dbReference type="GO" id="GO:0009279">
    <property type="term" value="C:cell outer membrane"/>
    <property type="evidence" value="ECO:0007669"/>
    <property type="project" value="UniProtKB-SubCell"/>
</dbReference>
<dbReference type="SUPFAM" id="SSF56954">
    <property type="entry name" value="Outer membrane efflux proteins (OEP)"/>
    <property type="match status" value="1"/>
</dbReference>
<dbReference type="InterPro" id="IPR051906">
    <property type="entry name" value="TolC-like"/>
</dbReference>
<comment type="subcellular location">
    <subcellularLocation>
        <location evidence="1">Cell outer membrane</location>
    </subcellularLocation>
</comment>
<evidence type="ECO:0000313" key="9">
    <source>
        <dbReference type="EMBL" id="EIT70725.1"/>
    </source>
</evidence>
<organism evidence="9 10">
    <name type="scientific">Hydrocarboniphaga effusa AP103</name>
    <dbReference type="NCBI Taxonomy" id="1172194"/>
    <lineage>
        <taxon>Bacteria</taxon>
        <taxon>Pseudomonadati</taxon>
        <taxon>Pseudomonadota</taxon>
        <taxon>Gammaproteobacteria</taxon>
        <taxon>Nevskiales</taxon>
        <taxon>Nevskiaceae</taxon>
        <taxon>Hydrocarboniphaga</taxon>
    </lineage>
</organism>
<dbReference type="STRING" id="1172194.WQQ_08620"/>
<keyword evidence="3" id="KW-0813">Transport</keyword>
<comment type="similarity">
    <text evidence="2">Belongs to the outer membrane factor (OMF) (TC 1.B.17) family.</text>
</comment>
<protein>
    <submittedName>
        <fullName evidence="9">Uncharacterized protein</fullName>
    </submittedName>
</protein>
<keyword evidence="6" id="KW-0472">Membrane</keyword>
<dbReference type="Gene3D" id="1.20.1600.10">
    <property type="entry name" value="Outer membrane efflux proteins (OEP)"/>
    <property type="match status" value="1"/>
</dbReference>
<dbReference type="PANTHER" id="PTHR30026:SF20">
    <property type="entry name" value="OUTER MEMBRANE PROTEIN TOLC"/>
    <property type="match status" value="1"/>
</dbReference>
<evidence type="ECO:0000256" key="3">
    <source>
        <dbReference type="ARBA" id="ARBA00022448"/>
    </source>
</evidence>
<dbReference type="InterPro" id="IPR010130">
    <property type="entry name" value="T1SS_OMP_TolC"/>
</dbReference>
<dbReference type="InterPro" id="IPR003423">
    <property type="entry name" value="OMP_efflux"/>
</dbReference>
<keyword evidence="5" id="KW-0812">Transmembrane</keyword>
<keyword evidence="8" id="KW-0732">Signal</keyword>
<evidence type="ECO:0000256" key="8">
    <source>
        <dbReference type="SAM" id="SignalP"/>
    </source>
</evidence>
<comment type="caution">
    <text evidence="9">The sequence shown here is derived from an EMBL/GenBank/DDBJ whole genome shotgun (WGS) entry which is preliminary data.</text>
</comment>
<evidence type="ECO:0000256" key="7">
    <source>
        <dbReference type="ARBA" id="ARBA00023237"/>
    </source>
</evidence>
<dbReference type="Proteomes" id="UP000003704">
    <property type="component" value="Unassembled WGS sequence"/>
</dbReference>
<feature type="signal peptide" evidence="8">
    <location>
        <begin position="1"/>
        <end position="23"/>
    </location>
</feature>
<evidence type="ECO:0000256" key="5">
    <source>
        <dbReference type="ARBA" id="ARBA00022692"/>
    </source>
</evidence>
<gene>
    <name evidence="9" type="ORF">WQQ_08620</name>
</gene>
<dbReference type="GO" id="GO:0015562">
    <property type="term" value="F:efflux transmembrane transporter activity"/>
    <property type="evidence" value="ECO:0007669"/>
    <property type="project" value="InterPro"/>
</dbReference>
<evidence type="ECO:0000256" key="4">
    <source>
        <dbReference type="ARBA" id="ARBA00022452"/>
    </source>
</evidence>